<evidence type="ECO:0000313" key="1">
    <source>
        <dbReference type="EMBL" id="MDR7362589.1"/>
    </source>
</evidence>
<comment type="caution">
    <text evidence="1">The sequence shown here is derived from an EMBL/GenBank/DDBJ whole genome shotgun (WGS) entry which is preliminary data.</text>
</comment>
<keyword evidence="2" id="KW-1185">Reference proteome</keyword>
<proteinExistence type="predicted"/>
<sequence>MSPVRAFRPVVHRSALAELAAHGYHGTRLDAIAERAGVEEAEVLAMAPDLDRLLADAIVNGYEEWRSQREDWMPIGAGESLRSHLYDTLLSQARRLADPPPLVVAGIALLMEDLPDDLPAVAVCREHRSQAVSEMTAWLRYAIDRDPSMPASRPETSRQCAEILVAAFEGYVVGAVVGDAPEPVGFTEVLLGLVLHALGS</sequence>
<name>A0ABU2BVC8_9ACTN</name>
<evidence type="ECO:0000313" key="2">
    <source>
        <dbReference type="Proteomes" id="UP001183648"/>
    </source>
</evidence>
<dbReference type="Gene3D" id="1.10.357.10">
    <property type="entry name" value="Tetracycline Repressor, domain 2"/>
    <property type="match status" value="1"/>
</dbReference>
<dbReference type="Proteomes" id="UP001183648">
    <property type="component" value="Unassembled WGS sequence"/>
</dbReference>
<reference evidence="1 2" key="1">
    <citation type="submission" date="2023-07" db="EMBL/GenBank/DDBJ databases">
        <title>Sequencing the genomes of 1000 actinobacteria strains.</title>
        <authorList>
            <person name="Klenk H.-P."/>
        </authorList>
    </citation>
    <scope>NUCLEOTIDE SEQUENCE [LARGE SCALE GENOMIC DNA]</scope>
    <source>
        <strain evidence="1 2">DSM 19426</strain>
    </source>
</reference>
<organism evidence="1 2">
    <name type="scientific">Nocardioides marmoribigeumensis</name>
    <dbReference type="NCBI Taxonomy" id="433649"/>
    <lineage>
        <taxon>Bacteria</taxon>
        <taxon>Bacillati</taxon>
        <taxon>Actinomycetota</taxon>
        <taxon>Actinomycetes</taxon>
        <taxon>Propionibacteriales</taxon>
        <taxon>Nocardioidaceae</taxon>
        <taxon>Nocardioides</taxon>
    </lineage>
</organism>
<dbReference type="RefSeq" id="WP_310301894.1">
    <property type="nucleotide sequence ID" value="NZ_BAAAPS010000008.1"/>
</dbReference>
<dbReference type="EMBL" id="JAVDYG010000001">
    <property type="protein sequence ID" value="MDR7362589.1"/>
    <property type="molecule type" value="Genomic_DNA"/>
</dbReference>
<dbReference type="SUPFAM" id="SSF46689">
    <property type="entry name" value="Homeodomain-like"/>
    <property type="match status" value="1"/>
</dbReference>
<gene>
    <name evidence="1" type="ORF">J2S63_002142</name>
</gene>
<protein>
    <submittedName>
        <fullName evidence="1">AcrR family transcriptional regulator</fullName>
    </submittedName>
</protein>
<dbReference type="InterPro" id="IPR009057">
    <property type="entry name" value="Homeodomain-like_sf"/>
</dbReference>
<accession>A0ABU2BVC8</accession>